<dbReference type="EMBL" id="LAZR01004973">
    <property type="protein sequence ID" value="KKN03984.1"/>
    <property type="molecule type" value="Genomic_DNA"/>
</dbReference>
<dbReference type="AlphaFoldDB" id="A0A0F9MDQ2"/>
<comment type="caution">
    <text evidence="1">The sequence shown here is derived from an EMBL/GenBank/DDBJ whole genome shotgun (WGS) entry which is preliminary data.</text>
</comment>
<evidence type="ECO:0000313" key="1">
    <source>
        <dbReference type="EMBL" id="KKN03984.1"/>
    </source>
</evidence>
<gene>
    <name evidence="1" type="ORF">LCGC14_1102180</name>
</gene>
<organism evidence="1">
    <name type="scientific">marine sediment metagenome</name>
    <dbReference type="NCBI Taxonomy" id="412755"/>
    <lineage>
        <taxon>unclassified sequences</taxon>
        <taxon>metagenomes</taxon>
        <taxon>ecological metagenomes</taxon>
    </lineage>
</organism>
<sequence>MKYLLAIDPGDKHNGIVKLTEAGDLIDAVTLTPQEAIRYLDDLVTNHHQDISRVVVERFQIYPSKAKFMAWKSLEIVEMIGVIKFICSKVGISWAFVAPPDAHRFWLTRQVPDDIREQLHTAHELSAYRIGEMVRTLKPLTARDVQKEKVGKGKAAKTN</sequence>
<proteinExistence type="predicted"/>
<protein>
    <recommendedName>
        <fullName evidence="2">YqgF/RNase H-like domain-containing protein</fullName>
    </recommendedName>
</protein>
<reference evidence="1" key="1">
    <citation type="journal article" date="2015" name="Nature">
        <title>Complex archaea that bridge the gap between prokaryotes and eukaryotes.</title>
        <authorList>
            <person name="Spang A."/>
            <person name="Saw J.H."/>
            <person name="Jorgensen S.L."/>
            <person name="Zaremba-Niedzwiedzka K."/>
            <person name="Martijn J."/>
            <person name="Lind A.E."/>
            <person name="van Eijk R."/>
            <person name="Schleper C."/>
            <person name="Guy L."/>
            <person name="Ettema T.J."/>
        </authorList>
    </citation>
    <scope>NUCLEOTIDE SEQUENCE</scope>
</reference>
<evidence type="ECO:0008006" key="2">
    <source>
        <dbReference type="Google" id="ProtNLM"/>
    </source>
</evidence>
<name>A0A0F9MDQ2_9ZZZZ</name>
<accession>A0A0F9MDQ2</accession>